<sequence length="276" mass="29736">MRHFLRHLGMIGLVLLLSACGDEIELHGKLSENDANDVIAELSSKHIEATKRSNKEGVSVLLSASDINRAVRVLEAAGLPRRTRTNLGEIFKKEGVISTPLEERARYIYALSQELESTLSQIDGVIVARVHVVLPERVAPGEPVQPASAAVFIKHAASLDPDTVLPRIRRMVSSSIPGMAGALDNTEKLSVVFVDAQAYQEQQVLVSFGPFLVPEQQLGSLKAWSVALAVGIFVLLAGLALWLRPALRHTLLGFLGRRSAPPAPGTDVVPAGERAT</sequence>
<evidence type="ECO:0000256" key="3">
    <source>
        <dbReference type="ARBA" id="ARBA00022729"/>
    </source>
</evidence>
<dbReference type="PRINTS" id="PR01338">
    <property type="entry name" value="TYPE3OMKPROT"/>
</dbReference>
<dbReference type="PROSITE" id="PS51257">
    <property type="entry name" value="PROKAR_LIPOPROTEIN"/>
    <property type="match status" value="1"/>
</dbReference>
<comment type="subcellular location">
    <subcellularLocation>
        <location evidence="1">Cell outer membrane</location>
        <topology evidence="1">Lipid-anchor</topology>
    </subcellularLocation>
</comment>
<dbReference type="GeneID" id="65074661"/>
<dbReference type="RefSeq" id="WP_032612075.1">
    <property type="nucleotide sequence ID" value="NZ_FNJH01000002.1"/>
</dbReference>
<feature type="transmembrane region" description="Helical" evidence="8">
    <location>
        <begin position="223"/>
        <end position="243"/>
    </location>
</feature>
<evidence type="ECO:0000256" key="8">
    <source>
        <dbReference type="RuleBase" id="RU364102"/>
    </source>
</evidence>
<proteinExistence type="inferred from homology"/>
<reference evidence="10 12" key="1">
    <citation type="submission" date="2015-09" db="EMBL/GenBank/DDBJ databases">
        <title>Genome announcement of multiple Pseudomonas syringae strains.</title>
        <authorList>
            <person name="Thakur S."/>
            <person name="Wang P.W."/>
            <person name="Gong Y."/>
            <person name="Weir B.S."/>
            <person name="Guttman D.S."/>
        </authorList>
    </citation>
    <scope>NUCLEOTIDE SEQUENCE [LARGE SCALE GENOMIC DNA]</scope>
    <source>
        <strain evidence="10 12">ICMP19117</strain>
    </source>
</reference>
<dbReference type="GO" id="GO:0009279">
    <property type="term" value="C:cell outer membrane"/>
    <property type="evidence" value="ECO:0007669"/>
    <property type="project" value="UniProtKB-SubCell"/>
</dbReference>
<evidence type="ECO:0000256" key="6">
    <source>
        <dbReference type="ARBA" id="ARBA00023237"/>
    </source>
</evidence>
<dbReference type="Proteomes" id="UP000183042">
    <property type="component" value="Unassembled WGS sequence"/>
</dbReference>
<dbReference type="Gene3D" id="3.30.70.1530">
    <property type="entry name" value="Hypothetical protein rpa1041"/>
    <property type="match status" value="1"/>
</dbReference>
<dbReference type="InterPro" id="IPR006182">
    <property type="entry name" value="FliF_N_dom"/>
</dbReference>
<dbReference type="NCBIfam" id="TIGR02544">
    <property type="entry name" value="III_secr_YscJ"/>
    <property type="match status" value="1"/>
</dbReference>
<evidence type="ECO:0000313" key="13">
    <source>
        <dbReference type="Proteomes" id="UP000183042"/>
    </source>
</evidence>
<dbReference type="PANTHER" id="PTHR30046:SF2">
    <property type="entry name" value="YOP PROTEINS TRANSLOCATION LIPOPROTEIN J"/>
    <property type="match status" value="1"/>
</dbReference>
<protein>
    <recommendedName>
        <fullName evidence="8">Lipoprotein</fullName>
    </recommendedName>
</protein>
<keyword evidence="7 8" id="KW-0449">Lipoprotein</keyword>
<evidence type="ECO:0000313" key="10">
    <source>
        <dbReference type="EMBL" id="KPW82078.1"/>
    </source>
</evidence>
<gene>
    <name evidence="10" type="ORF">ALO92_03062</name>
    <name evidence="11" type="ORF">SAMN05216596_102108</name>
</gene>
<dbReference type="InterPro" id="IPR045851">
    <property type="entry name" value="AMP-bd_C_sf"/>
</dbReference>
<dbReference type="InterPro" id="IPR003282">
    <property type="entry name" value="T3SS_SctJ"/>
</dbReference>
<dbReference type="Pfam" id="PF01514">
    <property type="entry name" value="YscJ_FliF"/>
    <property type="match status" value="1"/>
</dbReference>
<evidence type="ECO:0000256" key="1">
    <source>
        <dbReference type="ARBA" id="ARBA00004459"/>
    </source>
</evidence>
<evidence type="ECO:0000259" key="9">
    <source>
        <dbReference type="Pfam" id="PF01514"/>
    </source>
</evidence>
<dbReference type="Gene3D" id="3.30.300.30">
    <property type="match status" value="1"/>
</dbReference>
<keyword evidence="4 8" id="KW-0472">Membrane</keyword>
<keyword evidence="13" id="KW-1185">Reference proteome</keyword>
<evidence type="ECO:0000256" key="4">
    <source>
        <dbReference type="ARBA" id="ARBA00023136"/>
    </source>
</evidence>
<comment type="similarity">
    <text evidence="2 8">Belongs to the YscJ lipoprotein family.</text>
</comment>
<evidence type="ECO:0000313" key="11">
    <source>
        <dbReference type="EMBL" id="SDO87979.1"/>
    </source>
</evidence>
<dbReference type="GO" id="GO:0009306">
    <property type="term" value="P:protein secretion"/>
    <property type="evidence" value="ECO:0007669"/>
    <property type="project" value="InterPro"/>
</dbReference>
<organism evidence="10 12">
    <name type="scientific">Pseudomonas congelans</name>
    <dbReference type="NCBI Taxonomy" id="200452"/>
    <lineage>
        <taxon>Bacteria</taxon>
        <taxon>Pseudomonadati</taxon>
        <taxon>Pseudomonadota</taxon>
        <taxon>Gammaproteobacteria</taxon>
        <taxon>Pseudomonadales</taxon>
        <taxon>Pseudomonadaceae</taxon>
        <taxon>Pseudomonas</taxon>
    </lineage>
</organism>
<keyword evidence="3 8" id="KW-0732">Signal</keyword>
<keyword evidence="8" id="KW-1133">Transmembrane helix</keyword>
<dbReference type="EMBL" id="LJQB01000086">
    <property type="protein sequence ID" value="KPW82078.1"/>
    <property type="molecule type" value="Genomic_DNA"/>
</dbReference>
<feature type="domain" description="Flagellar M-ring N-terminal" evidence="9">
    <location>
        <begin position="26"/>
        <end position="180"/>
    </location>
</feature>
<dbReference type="EMBL" id="FNJH01000002">
    <property type="protein sequence ID" value="SDO87979.1"/>
    <property type="molecule type" value="Genomic_DNA"/>
</dbReference>
<reference evidence="11 13" key="2">
    <citation type="submission" date="2016-10" db="EMBL/GenBank/DDBJ databases">
        <authorList>
            <person name="Varghese N."/>
            <person name="Submissions S."/>
        </authorList>
    </citation>
    <scope>NUCLEOTIDE SEQUENCE [LARGE SCALE GENOMIC DNA]</scope>
    <source>
        <strain evidence="11 13">DSM 14939</strain>
    </source>
</reference>
<dbReference type="AlphaFoldDB" id="A0A0N8R0T4"/>
<evidence type="ECO:0000256" key="2">
    <source>
        <dbReference type="ARBA" id="ARBA00009509"/>
    </source>
</evidence>
<keyword evidence="5 8" id="KW-0564">Palmitate</keyword>
<evidence type="ECO:0000256" key="5">
    <source>
        <dbReference type="ARBA" id="ARBA00023139"/>
    </source>
</evidence>
<evidence type="ECO:0000313" key="12">
    <source>
        <dbReference type="Proteomes" id="UP000050411"/>
    </source>
</evidence>
<name>A0A0N8R0T4_9PSED</name>
<dbReference type="PATRIC" id="fig|200452.3.peg.3676"/>
<dbReference type="PANTHER" id="PTHR30046">
    <property type="entry name" value="FLAGELLAR M-RING PROTEIN"/>
    <property type="match status" value="1"/>
</dbReference>
<dbReference type="Proteomes" id="UP000050411">
    <property type="component" value="Unassembled WGS sequence"/>
</dbReference>
<evidence type="ECO:0000256" key="7">
    <source>
        <dbReference type="ARBA" id="ARBA00023288"/>
    </source>
</evidence>
<keyword evidence="6 8" id="KW-0998">Cell outer membrane</keyword>
<accession>A0A0N8R0T4</accession>
<keyword evidence="8" id="KW-0812">Transmembrane</keyword>
<dbReference type="InterPro" id="IPR043427">
    <property type="entry name" value="YscJ/FliF"/>
</dbReference>
<comment type="caution">
    <text evidence="10">The sequence shown here is derived from an EMBL/GenBank/DDBJ whole genome shotgun (WGS) entry which is preliminary data.</text>
</comment>